<accession>A0AA38GRI9</accession>
<dbReference type="Pfam" id="PF20430">
    <property type="entry name" value="Eplus_motif"/>
    <property type="match status" value="1"/>
</dbReference>
<keyword evidence="5" id="KW-1185">Reference proteome</keyword>
<feature type="repeat" description="PPR" evidence="2">
    <location>
        <begin position="464"/>
        <end position="498"/>
    </location>
</feature>
<dbReference type="PANTHER" id="PTHR47926">
    <property type="entry name" value="PENTATRICOPEPTIDE REPEAT-CONTAINING PROTEIN"/>
    <property type="match status" value="1"/>
</dbReference>
<feature type="repeat" description="PPR" evidence="2">
    <location>
        <begin position="161"/>
        <end position="195"/>
    </location>
</feature>
<dbReference type="NCBIfam" id="TIGR00756">
    <property type="entry name" value="PPR"/>
    <property type="match status" value="4"/>
</dbReference>
<dbReference type="GO" id="GO:0009451">
    <property type="term" value="P:RNA modification"/>
    <property type="evidence" value="ECO:0007669"/>
    <property type="project" value="InterPro"/>
</dbReference>
<comment type="caution">
    <text evidence="4">The sequence shown here is derived from an EMBL/GenBank/DDBJ whole genome shotgun (WGS) entry which is preliminary data.</text>
</comment>
<organism evidence="4 5">
    <name type="scientific">Taxus chinensis</name>
    <name type="common">Chinese yew</name>
    <name type="synonym">Taxus wallichiana var. chinensis</name>
    <dbReference type="NCBI Taxonomy" id="29808"/>
    <lineage>
        <taxon>Eukaryota</taxon>
        <taxon>Viridiplantae</taxon>
        <taxon>Streptophyta</taxon>
        <taxon>Embryophyta</taxon>
        <taxon>Tracheophyta</taxon>
        <taxon>Spermatophyta</taxon>
        <taxon>Pinopsida</taxon>
        <taxon>Pinidae</taxon>
        <taxon>Conifers II</taxon>
        <taxon>Cupressales</taxon>
        <taxon>Taxaceae</taxon>
        <taxon>Taxus</taxon>
    </lineage>
</organism>
<dbReference type="InterPro" id="IPR002885">
    <property type="entry name" value="PPR_rpt"/>
</dbReference>
<reference evidence="4 5" key="1">
    <citation type="journal article" date="2021" name="Nat. Plants">
        <title>The Taxus genome provides insights into paclitaxel biosynthesis.</title>
        <authorList>
            <person name="Xiong X."/>
            <person name="Gou J."/>
            <person name="Liao Q."/>
            <person name="Li Y."/>
            <person name="Zhou Q."/>
            <person name="Bi G."/>
            <person name="Li C."/>
            <person name="Du R."/>
            <person name="Wang X."/>
            <person name="Sun T."/>
            <person name="Guo L."/>
            <person name="Liang H."/>
            <person name="Lu P."/>
            <person name="Wu Y."/>
            <person name="Zhang Z."/>
            <person name="Ro D.K."/>
            <person name="Shang Y."/>
            <person name="Huang S."/>
            <person name="Yan J."/>
        </authorList>
    </citation>
    <scope>NUCLEOTIDE SEQUENCE [LARGE SCALE GENOMIC DNA]</scope>
    <source>
        <strain evidence="4">Ta-2019</strain>
    </source>
</reference>
<dbReference type="InterPro" id="IPR011990">
    <property type="entry name" value="TPR-like_helical_dom_sf"/>
</dbReference>
<dbReference type="GO" id="GO:0003723">
    <property type="term" value="F:RNA binding"/>
    <property type="evidence" value="ECO:0007669"/>
    <property type="project" value="InterPro"/>
</dbReference>
<dbReference type="AlphaFoldDB" id="A0AA38GRI9"/>
<dbReference type="FunFam" id="1.25.40.10:FF:000344">
    <property type="entry name" value="Pentatricopeptide repeat-containing protein"/>
    <property type="match status" value="1"/>
</dbReference>
<sequence length="771" mass="86328">MQINLTMDLLAVQTYRYNNKLSNPLQHKQHASISESGSSNLNINSVKFPCNHIGVSNSSGGFKTIQVIKRKPKDEGIEQVRSIRNYVYQQGTAMDSHAYVLLLLECIRIKSPLGGQQVHAHVIKSGIEPEVLLLNNLLNMYVKCGVLDCARQVFDKMSNRNLVSWTILIMGHAHDGYGKEALGLFRQMRREGVETDQMTFSCALKACADLGDLQIGKQIYAHIVKTGFESHVSVGNSLVTMYAKCGSIEDACNVFDRMTHWNTVSWTAMLSGYAQNGYEEDAINLFCEMQWSGEKSNHFTFGTVLQACASMGFIKQAREIHGHTVRIGFEYHVTVRNALVSVYAKCGFIKDACKVFDESTHRNIVSWNSMIAGYGHHGDGEKALKLFCEMQQAGMKPDDFTLASILSTCATRATLEQGKLVHAYTVKTGFLAYISVMNALVTLYAKCGSIGEARRVFDEIPAQNVVSWTAIIVGYAQHGFEKEALKLFQRMQQVGIKPNYITFVGVLSACSNVGLVDEGWHFFNCMSRDYDIVPGVEHHACMVDLLGRAGLLDEAEDFIKRMSVQSSATVWRNLLGACRIHGNVEMGKYAAEKILELEPHDVATYVILSNIYAAACRWDAVTKVRAMMKDRGIKKEAGESWVEINSTVHSFVSGDRLHPQSRQIYAKVEELTEQMKKQGYVPNTLCVLHDVEEKQKETILCHHSERLAIAFGLISTSAETPIRVVKNLRVCDDCHNATKFISKIVGREIVMRDINRFHHFKDGLCSCGDYW</sequence>
<gene>
    <name evidence="4" type="ORF">KI387_007399</name>
</gene>
<evidence type="ECO:0000313" key="4">
    <source>
        <dbReference type="EMBL" id="KAH9327221.1"/>
    </source>
</evidence>
<protein>
    <recommendedName>
        <fullName evidence="3">DYW domain-containing protein</fullName>
    </recommendedName>
</protein>
<evidence type="ECO:0000313" key="5">
    <source>
        <dbReference type="Proteomes" id="UP000824469"/>
    </source>
</evidence>
<dbReference type="EMBL" id="JAHRHJ020000002">
    <property type="protein sequence ID" value="KAH9327221.1"/>
    <property type="molecule type" value="Genomic_DNA"/>
</dbReference>
<dbReference type="FunFam" id="1.25.40.10:FF:000196">
    <property type="entry name" value="Pentatricopeptide repeat-containing protein At4g14850"/>
    <property type="match status" value="1"/>
</dbReference>
<dbReference type="Gene3D" id="1.25.40.10">
    <property type="entry name" value="Tetratricopeptide repeat domain"/>
    <property type="match status" value="4"/>
</dbReference>
<dbReference type="FunFam" id="1.25.40.10:FF:000031">
    <property type="entry name" value="Pentatricopeptide repeat-containing protein mitochondrial"/>
    <property type="match status" value="1"/>
</dbReference>
<dbReference type="Pfam" id="PF01535">
    <property type="entry name" value="PPR"/>
    <property type="match status" value="4"/>
</dbReference>
<feature type="repeat" description="PPR" evidence="2">
    <location>
        <begin position="262"/>
        <end position="296"/>
    </location>
</feature>
<feature type="repeat" description="PPR" evidence="2">
    <location>
        <begin position="363"/>
        <end position="397"/>
    </location>
</feature>
<dbReference type="InterPro" id="IPR032867">
    <property type="entry name" value="DYW_dom"/>
</dbReference>
<dbReference type="OMA" id="ESWVEIN"/>
<evidence type="ECO:0000259" key="3">
    <source>
        <dbReference type="Pfam" id="PF14432"/>
    </source>
</evidence>
<dbReference type="GO" id="GO:0008270">
    <property type="term" value="F:zinc ion binding"/>
    <property type="evidence" value="ECO:0007669"/>
    <property type="project" value="InterPro"/>
</dbReference>
<keyword evidence="1" id="KW-0677">Repeat</keyword>
<name>A0AA38GRI9_TAXCH</name>
<feature type="domain" description="DYW" evidence="3">
    <location>
        <begin position="679"/>
        <end position="771"/>
    </location>
</feature>
<evidence type="ECO:0000256" key="2">
    <source>
        <dbReference type="PROSITE-ProRule" id="PRU00708"/>
    </source>
</evidence>
<dbReference type="Pfam" id="PF13041">
    <property type="entry name" value="PPR_2"/>
    <property type="match status" value="4"/>
</dbReference>
<dbReference type="PROSITE" id="PS51375">
    <property type="entry name" value="PPR"/>
    <property type="match status" value="4"/>
</dbReference>
<dbReference type="InterPro" id="IPR046960">
    <property type="entry name" value="PPR_At4g14850-like_plant"/>
</dbReference>
<proteinExistence type="predicted"/>
<dbReference type="Pfam" id="PF20431">
    <property type="entry name" value="E_motif"/>
    <property type="match status" value="1"/>
</dbReference>
<dbReference type="Pfam" id="PF14432">
    <property type="entry name" value="DYW_deaminase"/>
    <property type="match status" value="1"/>
</dbReference>
<evidence type="ECO:0000256" key="1">
    <source>
        <dbReference type="ARBA" id="ARBA00022737"/>
    </source>
</evidence>
<dbReference type="InterPro" id="IPR046849">
    <property type="entry name" value="E2_motif"/>
</dbReference>
<dbReference type="SUPFAM" id="SSF48452">
    <property type="entry name" value="TPR-like"/>
    <property type="match status" value="1"/>
</dbReference>
<dbReference type="Proteomes" id="UP000824469">
    <property type="component" value="Unassembled WGS sequence"/>
</dbReference>
<dbReference type="InterPro" id="IPR046848">
    <property type="entry name" value="E_motif"/>
</dbReference>
<dbReference type="FunFam" id="1.25.40.10:FF:000396">
    <property type="entry name" value="Pentatricopeptide repeat-containing protein At2g36730"/>
    <property type="match status" value="1"/>
</dbReference>
<dbReference type="FunFam" id="1.25.40.10:FF:000366">
    <property type="entry name" value="Pentatricopeptide (PPR) repeat-containing protein"/>
    <property type="match status" value="1"/>
</dbReference>